<dbReference type="Gene3D" id="3.50.50.60">
    <property type="entry name" value="FAD/NAD(P)-binding domain"/>
    <property type="match status" value="2"/>
</dbReference>
<dbReference type="EMBL" id="JAJNCT010000009">
    <property type="protein sequence ID" value="MCD2165396.1"/>
    <property type="molecule type" value="Genomic_DNA"/>
</dbReference>
<dbReference type="InterPro" id="IPR020595">
    <property type="entry name" value="MnmG-rel_CS"/>
</dbReference>
<keyword evidence="6 12" id="KW-0285">Flavoprotein</keyword>
<dbReference type="HAMAP" id="MF_00129">
    <property type="entry name" value="MnmG_GidA"/>
    <property type="match status" value="1"/>
</dbReference>
<dbReference type="Gene3D" id="1.10.10.1800">
    <property type="entry name" value="tRNA uridine 5-carboxymethylaminomethyl modification enzyme MnmG/GidA"/>
    <property type="match status" value="1"/>
</dbReference>
<evidence type="ECO:0000256" key="10">
    <source>
        <dbReference type="ARBA" id="ARBA00025948"/>
    </source>
</evidence>
<dbReference type="Pfam" id="PF21680">
    <property type="entry name" value="GIDA_C_1st"/>
    <property type="match status" value="1"/>
</dbReference>
<protein>
    <recommendedName>
        <fullName evidence="4 12">tRNA uridine 5-carboxymethylaminomethyl modification enzyme MnmG</fullName>
    </recommendedName>
    <alternativeName>
        <fullName evidence="11 12">Glucose-inhibited division protein A</fullName>
    </alternativeName>
</protein>
<dbReference type="FunFam" id="1.10.10.1800:FF:000001">
    <property type="entry name" value="tRNA uridine 5-carboxymethylaminomethyl modification enzyme MnmG"/>
    <property type="match status" value="1"/>
</dbReference>
<dbReference type="PROSITE" id="PS01281">
    <property type="entry name" value="GIDA_2"/>
    <property type="match status" value="1"/>
</dbReference>
<dbReference type="RefSeq" id="WP_230774039.1">
    <property type="nucleotide sequence ID" value="NZ_JAJNCT010000009.1"/>
</dbReference>
<organism evidence="14 15">
    <name type="scientific">Comamonas koreensis</name>
    <dbReference type="NCBI Taxonomy" id="160825"/>
    <lineage>
        <taxon>Bacteria</taxon>
        <taxon>Pseudomonadati</taxon>
        <taxon>Pseudomonadota</taxon>
        <taxon>Betaproteobacteria</taxon>
        <taxon>Burkholderiales</taxon>
        <taxon>Comamonadaceae</taxon>
        <taxon>Comamonas</taxon>
    </lineage>
</organism>
<comment type="caution">
    <text evidence="14">The sequence shown here is derived from an EMBL/GenBank/DDBJ whole genome shotgun (WGS) entry which is preliminary data.</text>
</comment>
<evidence type="ECO:0000256" key="5">
    <source>
        <dbReference type="ARBA" id="ARBA00022490"/>
    </source>
</evidence>
<dbReference type="InterPro" id="IPR040131">
    <property type="entry name" value="MnmG_N"/>
</dbReference>
<name>A0AAW4XXP4_9BURK</name>
<dbReference type="GO" id="GO:0005829">
    <property type="term" value="C:cytosol"/>
    <property type="evidence" value="ECO:0007669"/>
    <property type="project" value="TreeGrafter"/>
</dbReference>
<dbReference type="GO" id="GO:0030488">
    <property type="term" value="P:tRNA methylation"/>
    <property type="evidence" value="ECO:0007669"/>
    <property type="project" value="TreeGrafter"/>
</dbReference>
<dbReference type="Gene3D" id="1.10.150.570">
    <property type="entry name" value="GidA associated domain, C-terminal subdomain"/>
    <property type="match status" value="1"/>
</dbReference>
<comment type="function">
    <text evidence="2 12">NAD-binding protein involved in the addition of a carboxymethylaminomethyl (cmnm) group at the wobble position (U34) of certain tRNAs, forming tRNA-cmnm(5)s(2)U34.</text>
</comment>
<comment type="subunit">
    <text evidence="10 12">Homodimer. Heterotetramer of two MnmE and two MnmG subunits.</text>
</comment>
<comment type="cofactor">
    <cofactor evidence="1 12">
        <name>FAD</name>
        <dbReference type="ChEBI" id="CHEBI:57692"/>
    </cofactor>
</comment>
<proteinExistence type="inferred from homology"/>
<feature type="binding site" evidence="12">
    <location>
        <begin position="18"/>
        <end position="23"/>
    </location>
    <ligand>
        <name>FAD</name>
        <dbReference type="ChEBI" id="CHEBI:57692"/>
    </ligand>
</feature>
<dbReference type="InterPro" id="IPR002218">
    <property type="entry name" value="MnmG-rel"/>
</dbReference>
<evidence type="ECO:0000256" key="11">
    <source>
        <dbReference type="ARBA" id="ARBA00031800"/>
    </source>
</evidence>
<dbReference type="FunFam" id="3.50.50.60:FF:000002">
    <property type="entry name" value="tRNA uridine 5-carboxymethylaminomethyl modification enzyme MnmG"/>
    <property type="match status" value="1"/>
</dbReference>
<keyword evidence="15" id="KW-1185">Reference proteome</keyword>
<dbReference type="PANTHER" id="PTHR11806:SF0">
    <property type="entry name" value="PROTEIN MTO1 HOMOLOG, MITOCHONDRIAL"/>
    <property type="match status" value="1"/>
</dbReference>
<keyword evidence="7 12" id="KW-0819">tRNA processing</keyword>
<keyword evidence="8 12" id="KW-0274">FAD</keyword>
<comment type="subcellular location">
    <subcellularLocation>
        <location evidence="12">Cytoplasm</location>
    </subcellularLocation>
</comment>
<evidence type="ECO:0000256" key="4">
    <source>
        <dbReference type="ARBA" id="ARBA00020461"/>
    </source>
</evidence>
<dbReference type="InterPro" id="IPR036188">
    <property type="entry name" value="FAD/NAD-bd_sf"/>
</dbReference>
<feature type="binding site" evidence="12">
    <location>
        <begin position="286"/>
        <end position="300"/>
    </location>
    <ligand>
        <name>NAD(+)</name>
        <dbReference type="ChEBI" id="CHEBI:57540"/>
    </ligand>
</feature>
<evidence type="ECO:0000256" key="7">
    <source>
        <dbReference type="ARBA" id="ARBA00022694"/>
    </source>
</evidence>
<dbReference type="InterPro" id="IPR047001">
    <property type="entry name" value="MnmG_C_subdom"/>
</dbReference>
<evidence type="ECO:0000256" key="12">
    <source>
        <dbReference type="HAMAP-Rule" id="MF_00129"/>
    </source>
</evidence>
<gene>
    <name evidence="12 14" type="primary">mnmG</name>
    <name evidence="12" type="synonym">gidA</name>
    <name evidence="14" type="ORF">LPW39_09640</name>
</gene>
<evidence type="ECO:0000259" key="13">
    <source>
        <dbReference type="SMART" id="SM01228"/>
    </source>
</evidence>
<dbReference type="FunFam" id="3.50.50.60:FF:000010">
    <property type="entry name" value="tRNA uridine 5-carboxymethylaminomethyl modification enzyme MnmG"/>
    <property type="match status" value="1"/>
</dbReference>
<sequence length="659" mass="72742">MSQTPYTYPQEFDVIVVGGGHAGTEAALAAARMGSKTLLLTHNIETLGQMSCNPSIGGIGKGHLVKEVDALGGAMALATDKGGIQFRILNSSKGPAVRATRAQADRILYKAAIREMLENQPNLWLFQQAVDDLMVEGDRVVGAVTQVGIRFRSRTVVLTAGTFLDGKIHVGLNHYAAGRAGDPPAVSLSARLKELKLPQGRLKTGTPPRIDGRSIDFSQCETQPGDGMPGGVNEGQLPVFSFMGNAEMHPAQMPCYITHTNARTHEIIRSGFDRSPMFTGKIEGVGPRYCPSVEDKINRFADKESHQIFLEPEGLTTHEYYPNGISTSLPFDVQYELVRSMKGLENAHILRPGYAIEYDYFDPRSLKNSFETKQIQGLFFAGQINGTTGYEEAAAQGLFAGLNAALQCRGEGPWTPRRDEAYLGVLVDDLITKGVTEPYRMFTSRAEFRLQLREDNADMRLTEEGRKMGLVDDARWDAFSRKRDAVSRETERLKATWVNPRIIAAQEAERVLGKAMEREYNLFDLLRRPGVDYATLMSMNEGAYQTSDVSRETLGGLSESVVEQVEIGAKYSGYIDRQKDEVERAAHYEKLRLPAELDYMQVTALSFEVRQKLQTHRPETLGQASRISGVTPAAISLLMVHLKKGGFKGFSTAQEVTTA</sequence>
<dbReference type="InterPro" id="IPR026904">
    <property type="entry name" value="MnmG_C"/>
</dbReference>
<accession>A0AAW4XXP4</accession>
<reference evidence="14 15" key="1">
    <citation type="submission" date="2021-11" db="EMBL/GenBank/DDBJ databases">
        <title>Genome sequence.</title>
        <authorList>
            <person name="Sun Q."/>
        </authorList>
    </citation>
    <scope>NUCLEOTIDE SEQUENCE [LARGE SCALE GENOMIC DNA]</scope>
    <source>
        <strain evidence="14 15">KCTC 12005</strain>
    </source>
</reference>
<evidence type="ECO:0000256" key="8">
    <source>
        <dbReference type="ARBA" id="ARBA00022827"/>
    </source>
</evidence>
<dbReference type="GO" id="GO:0050660">
    <property type="term" value="F:flavin adenine dinucleotide binding"/>
    <property type="evidence" value="ECO:0007669"/>
    <property type="project" value="UniProtKB-UniRule"/>
</dbReference>
<dbReference type="NCBIfam" id="TIGR00136">
    <property type="entry name" value="mnmG_gidA"/>
    <property type="match status" value="1"/>
</dbReference>
<dbReference type="InterPro" id="IPR044920">
    <property type="entry name" value="MnmG_C_subdom_sf"/>
</dbReference>
<evidence type="ECO:0000256" key="9">
    <source>
        <dbReference type="ARBA" id="ARBA00023027"/>
    </source>
</evidence>
<dbReference type="SMART" id="SM01228">
    <property type="entry name" value="GIDA_assoc_3"/>
    <property type="match status" value="1"/>
</dbReference>
<dbReference type="InterPro" id="IPR004416">
    <property type="entry name" value="MnmG"/>
</dbReference>
<comment type="caution">
    <text evidence="12">Lacks conserved residue(s) required for the propagation of feature annotation.</text>
</comment>
<evidence type="ECO:0000313" key="15">
    <source>
        <dbReference type="Proteomes" id="UP001199260"/>
    </source>
</evidence>
<dbReference type="AlphaFoldDB" id="A0AAW4XXP4"/>
<dbReference type="Pfam" id="PF01134">
    <property type="entry name" value="GIDA"/>
    <property type="match status" value="1"/>
</dbReference>
<dbReference type="PANTHER" id="PTHR11806">
    <property type="entry name" value="GLUCOSE INHIBITED DIVISION PROTEIN A"/>
    <property type="match status" value="1"/>
</dbReference>
<dbReference type="PROSITE" id="PS01280">
    <property type="entry name" value="GIDA_1"/>
    <property type="match status" value="1"/>
</dbReference>
<dbReference type="Proteomes" id="UP001199260">
    <property type="component" value="Unassembled WGS sequence"/>
</dbReference>
<evidence type="ECO:0000256" key="2">
    <source>
        <dbReference type="ARBA" id="ARBA00003717"/>
    </source>
</evidence>
<keyword evidence="9 12" id="KW-0520">NAD</keyword>
<evidence type="ECO:0000256" key="3">
    <source>
        <dbReference type="ARBA" id="ARBA00007653"/>
    </source>
</evidence>
<dbReference type="Pfam" id="PF13932">
    <property type="entry name" value="SAM_GIDA_C"/>
    <property type="match status" value="1"/>
</dbReference>
<evidence type="ECO:0000256" key="6">
    <source>
        <dbReference type="ARBA" id="ARBA00022630"/>
    </source>
</evidence>
<comment type="similarity">
    <text evidence="3 12">Belongs to the MnmG family.</text>
</comment>
<evidence type="ECO:0000256" key="1">
    <source>
        <dbReference type="ARBA" id="ARBA00001974"/>
    </source>
</evidence>
<evidence type="ECO:0000313" key="14">
    <source>
        <dbReference type="EMBL" id="MCD2165396.1"/>
    </source>
</evidence>
<dbReference type="InterPro" id="IPR049312">
    <property type="entry name" value="GIDA_C_N"/>
</dbReference>
<feature type="domain" description="tRNA uridine 5-carboxymethylaminomethyl modification enzyme C-terminal subdomain" evidence="13">
    <location>
        <begin position="569"/>
        <end position="640"/>
    </location>
</feature>
<dbReference type="SUPFAM" id="SSF51905">
    <property type="entry name" value="FAD/NAD(P)-binding domain"/>
    <property type="match status" value="1"/>
</dbReference>
<dbReference type="GO" id="GO:0002098">
    <property type="term" value="P:tRNA wobble uridine modification"/>
    <property type="evidence" value="ECO:0007669"/>
    <property type="project" value="InterPro"/>
</dbReference>
<dbReference type="FunFam" id="1.10.150.570:FF:000001">
    <property type="entry name" value="tRNA uridine 5-carboxymethylaminomethyl modification enzyme MnmG"/>
    <property type="match status" value="1"/>
</dbReference>
<keyword evidence="5 12" id="KW-0963">Cytoplasm</keyword>